<comment type="caution">
    <text evidence="2">The sequence shown here is derived from an EMBL/GenBank/DDBJ whole genome shotgun (WGS) entry which is preliminary data.</text>
</comment>
<accession>A0ABS4JTW5</accession>
<reference evidence="2 3" key="1">
    <citation type="submission" date="2021-03" db="EMBL/GenBank/DDBJ databases">
        <title>Genomic Encyclopedia of Type Strains, Phase IV (KMG-IV): sequencing the most valuable type-strain genomes for metagenomic binning, comparative biology and taxonomic classification.</title>
        <authorList>
            <person name="Goeker M."/>
        </authorList>
    </citation>
    <scope>NUCLEOTIDE SEQUENCE [LARGE SCALE GENOMIC DNA]</scope>
    <source>
        <strain evidence="2 3">DSM 27138</strain>
    </source>
</reference>
<keyword evidence="1" id="KW-0812">Transmembrane</keyword>
<keyword evidence="1" id="KW-0472">Membrane</keyword>
<dbReference type="Proteomes" id="UP001519289">
    <property type="component" value="Unassembled WGS sequence"/>
</dbReference>
<evidence type="ECO:0000313" key="2">
    <source>
        <dbReference type="EMBL" id="MBP2018978.1"/>
    </source>
</evidence>
<feature type="transmembrane region" description="Helical" evidence="1">
    <location>
        <begin position="46"/>
        <end position="63"/>
    </location>
</feature>
<name>A0ABS4JTW5_9FIRM</name>
<evidence type="ECO:0000256" key="1">
    <source>
        <dbReference type="SAM" id="Phobius"/>
    </source>
</evidence>
<sequence>MADLDRLIQEGFARGVAGHAPSDRWNAIAAALDGAPTPARRSRSPWAIVAASVAVLALLSLLYPPVRAAAVEGFLGLYRTVFKVRWEGRVGDTHMALVTPSDEEAPSETPGAGMEQPAAVKGIPVKTLDEAIKVAGFTPPTIAHDGVSPAKYEVAIWTFQEWEMRTVRIGYWYEGQLYILEAMGYADAAGHVAPLPSDQLISYSPPDEALGDIRTVDVGETQALCLERDYGQGRLFGHCQWLMEGLRVNLTGAELERVVELARHVRID</sequence>
<keyword evidence="1" id="KW-1133">Transmembrane helix</keyword>
<evidence type="ECO:0000313" key="3">
    <source>
        <dbReference type="Proteomes" id="UP001519289"/>
    </source>
</evidence>
<dbReference type="EMBL" id="JAGGLG010000020">
    <property type="protein sequence ID" value="MBP2018978.1"/>
    <property type="molecule type" value="Genomic_DNA"/>
</dbReference>
<organism evidence="2 3">
    <name type="scientific">Symbiobacterium terraclitae</name>
    <dbReference type="NCBI Taxonomy" id="557451"/>
    <lineage>
        <taxon>Bacteria</taxon>
        <taxon>Bacillati</taxon>
        <taxon>Bacillota</taxon>
        <taxon>Clostridia</taxon>
        <taxon>Eubacteriales</taxon>
        <taxon>Symbiobacteriaceae</taxon>
        <taxon>Symbiobacterium</taxon>
    </lineage>
</organism>
<gene>
    <name evidence="2" type="ORF">J2Z79_002394</name>
</gene>
<proteinExistence type="predicted"/>
<protein>
    <recommendedName>
        <fullName evidence="4">DUF4367 domain-containing protein</fullName>
    </recommendedName>
</protein>
<keyword evidence="3" id="KW-1185">Reference proteome</keyword>
<evidence type="ECO:0008006" key="4">
    <source>
        <dbReference type="Google" id="ProtNLM"/>
    </source>
</evidence>
<dbReference type="RefSeq" id="WP_209467098.1">
    <property type="nucleotide sequence ID" value="NZ_JAGGLG010000020.1"/>
</dbReference>